<dbReference type="PANTHER" id="PTHR36437">
    <property type="entry name" value="GLYOXALASE/BLEOMYCIN RESISTANCE PROTEIN/DIOXYGENASE"/>
    <property type="match status" value="1"/>
</dbReference>
<proteinExistence type="predicted"/>
<evidence type="ECO:0000313" key="3">
    <source>
        <dbReference type="Proteomes" id="UP000642809"/>
    </source>
</evidence>
<dbReference type="PANTHER" id="PTHR36437:SF2">
    <property type="entry name" value="GLYOXALASE_BLEOMYCIN RESISTANCE PROTEIN_DIOXYGENASE"/>
    <property type="match status" value="1"/>
</dbReference>
<feature type="domain" description="VOC" evidence="1">
    <location>
        <begin position="4"/>
        <end position="52"/>
    </location>
</feature>
<dbReference type="Pfam" id="PF00903">
    <property type="entry name" value="Glyoxalase"/>
    <property type="match status" value="1"/>
</dbReference>
<name>A0A8J3CXP7_9BACT</name>
<organism evidence="2 3">
    <name type="scientific">Mongoliitalea lutea</name>
    <dbReference type="NCBI Taxonomy" id="849756"/>
    <lineage>
        <taxon>Bacteria</taxon>
        <taxon>Pseudomonadati</taxon>
        <taxon>Bacteroidota</taxon>
        <taxon>Cytophagia</taxon>
        <taxon>Cytophagales</taxon>
        <taxon>Cyclobacteriaceae</taxon>
        <taxon>Mongoliitalea</taxon>
    </lineage>
</organism>
<dbReference type="InterPro" id="IPR004360">
    <property type="entry name" value="Glyas_Fos-R_dOase_dom"/>
</dbReference>
<dbReference type="Gene3D" id="3.10.180.10">
    <property type="entry name" value="2,3-Dihydroxybiphenyl 1,2-Dioxygenase, domain 1"/>
    <property type="match status" value="1"/>
</dbReference>
<keyword evidence="3" id="KW-1185">Reference proteome</keyword>
<evidence type="ECO:0000259" key="1">
    <source>
        <dbReference type="PROSITE" id="PS51819"/>
    </source>
</evidence>
<dbReference type="RefSeq" id="WP_308428171.1">
    <property type="nucleotide sequence ID" value="NZ_BMYF01000014.1"/>
</dbReference>
<evidence type="ECO:0000313" key="2">
    <source>
        <dbReference type="EMBL" id="GHB41694.1"/>
    </source>
</evidence>
<dbReference type="InterPro" id="IPR029068">
    <property type="entry name" value="Glyas_Bleomycin-R_OHBP_Dase"/>
</dbReference>
<dbReference type="SUPFAM" id="SSF54593">
    <property type="entry name" value="Glyoxalase/Bleomycin resistance protein/Dihydroxybiphenyl dioxygenase"/>
    <property type="match status" value="1"/>
</dbReference>
<gene>
    <name evidence="2" type="ORF">GCM10008106_23340</name>
</gene>
<comment type="caution">
    <text evidence="2">The sequence shown here is derived from an EMBL/GenBank/DDBJ whole genome shotgun (WGS) entry which is preliminary data.</text>
</comment>
<protein>
    <recommendedName>
        <fullName evidence="1">VOC domain-containing protein</fullName>
    </recommendedName>
</protein>
<reference evidence="2" key="2">
    <citation type="submission" date="2020-09" db="EMBL/GenBank/DDBJ databases">
        <authorList>
            <person name="Sun Q."/>
            <person name="Kim S."/>
        </authorList>
    </citation>
    <scope>NUCLEOTIDE SEQUENCE</scope>
    <source>
        <strain evidence="2">KCTC 23224</strain>
    </source>
</reference>
<sequence>MKQNLTHIAIVVDDYDKAIEFYTQKLHFDLIEDTMLSESKRWVLVRPKGAKE</sequence>
<dbReference type="EMBL" id="BMYF01000014">
    <property type="protein sequence ID" value="GHB41694.1"/>
    <property type="molecule type" value="Genomic_DNA"/>
</dbReference>
<reference evidence="2" key="1">
    <citation type="journal article" date="2014" name="Int. J. Syst. Evol. Microbiol.">
        <title>Complete genome sequence of Corynebacterium casei LMG S-19264T (=DSM 44701T), isolated from a smear-ripened cheese.</title>
        <authorList>
            <consortium name="US DOE Joint Genome Institute (JGI-PGF)"/>
            <person name="Walter F."/>
            <person name="Albersmeier A."/>
            <person name="Kalinowski J."/>
            <person name="Ruckert C."/>
        </authorList>
    </citation>
    <scope>NUCLEOTIDE SEQUENCE</scope>
    <source>
        <strain evidence="2">KCTC 23224</strain>
    </source>
</reference>
<dbReference type="AlphaFoldDB" id="A0A8J3CXP7"/>
<dbReference type="PROSITE" id="PS51819">
    <property type="entry name" value="VOC"/>
    <property type="match status" value="1"/>
</dbReference>
<dbReference type="InterPro" id="IPR037523">
    <property type="entry name" value="VOC_core"/>
</dbReference>
<accession>A0A8J3CXP7</accession>
<dbReference type="Proteomes" id="UP000642809">
    <property type="component" value="Unassembled WGS sequence"/>
</dbReference>